<dbReference type="RefSeq" id="WP_338006271.1">
    <property type="nucleotide sequence ID" value="NZ_JAOPKA010000029.1"/>
</dbReference>
<accession>A0AAP2Z4J4</accession>
<sequence length="102" mass="11648">MVFELLSNERRRYALYYLKEQNRPVAVDELADVVVEWDDSVSTDQSETHVQLELQHTHLPKATEAEFIEYKPEAGLVEVQGLPPTFNVITAVAHVIEQPADE</sequence>
<gene>
    <name evidence="2" type="ORF">OB960_24125</name>
    <name evidence="3" type="ORF">OB960_24960</name>
</gene>
<reference evidence="2" key="1">
    <citation type="submission" date="2022-09" db="EMBL/GenBank/DDBJ databases">
        <title>Enrichment on poylsaccharides allowed isolation of novel metabolic and taxonomic groups of Haloarchaea.</title>
        <authorList>
            <person name="Sorokin D.Y."/>
            <person name="Elcheninov A.G."/>
            <person name="Khizhniak T.V."/>
            <person name="Kolganova T.V."/>
            <person name="Kublanov I.V."/>
        </authorList>
    </citation>
    <scope>NUCLEOTIDE SEQUENCE</scope>
    <source>
        <strain evidence="2">AArc-xg1-1</strain>
    </source>
</reference>
<evidence type="ECO:0000259" key="1">
    <source>
        <dbReference type="Pfam" id="PF24035"/>
    </source>
</evidence>
<proteinExistence type="predicted"/>
<comment type="caution">
    <text evidence="2">The sequence shown here is derived from an EMBL/GenBank/DDBJ whole genome shotgun (WGS) entry which is preliminary data.</text>
</comment>
<dbReference type="Pfam" id="PF24035">
    <property type="entry name" value="DUF7344"/>
    <property type="match status" value="1"/>
</dbReference>
<dbReference type="EMBL" id="JAOPKA010000034">
    <property type="protein sequence ID" value="MCU4744624.1"/>
    <property type="molecule type" value="Genomic_DNA"/>
</dbReference>
<evidence type="ECO:0000313" key="2">
    <source>
        <dbReference type="EMBL" id="MCU4744463.1"/>
    </source>
</evidence>
<dbReference type="InterPro" id="IPR055768">
    <property type="entry name" value="DUF7344"/>
</dbReference>
<organism evidence="2 4">
    <name type="scientific">Natronoglomus mannanivorans</name>
    <dbReference type="NCBI Taxonomy" id="2979990"/>
    <lineage>
        <taxon>Archaea</taxon>
        <taxon>Methanobacteriati</taxon>
        <taxon>Methanobacteriota</taxon>
        <taxon>Stenosarchaea group</taxon>
        <taxon>Halobacteria</taxon>
        <taxon>Halobacteriales</taxon>
        <taxon>Natrialbaceae</taxon>
        <taxon>Natronoglomus</taxon>
    </lineage>
</organism>
<evidence type="ECO:0000313" key="3">
    <source>
        <dbReference type="EMBL" id="MCU4744624.1"/>
    </source>
</evidence>
<protein>
    <recommendedName>
        <fullName evidence="1">DUF7344 domain-containing protein</fullName>
    </recommendedName>
</protein>
<evidence type="ECO:0000313" key="4">
    <source>
        <dbReference type="Proteomes" id="UP001321018"/>
    </source>
</evidence>
<dbReference type="AlphaFoldDB" id="A0AAP2Z4J4"/>
<dbReference type="Proteomes" id="UP001321018">
    <property type="component" value="Unassembled WGS sequence"/>
</dbReference>
<feature type="domain" description="DUF7344" evidence="1">
    <location>
        <begin position="3"/>
        <end position="78"/>
    </location>
</feature>
<dbReference type="EMBL" id="JAOPKA010000029">
    <property type="protein sequence ID" value="MCU4744463.1"/>
    <property type="molecule type" value="Genomic_DNA"/>
</dbReference>
<name>A0AAP2Z4J4_9EURY</name>